<keyword evidence="4" id="KW-1185">Reference proteome</keyword>
<dbReference type="KEGG" id="sals:SLNWT_7298"/>
<dbReference type="GO" id="GO:0008168">
    <property type="term" value="F:methyltransferase activity"/>
    <property type="evidence" value="ECO:0007669"/>
    <property type="project" value="UniProtKB-ARBA"/>
</dbReference>
<feature type="region of interest" description="Disordered" evidence="1">
    <location>
        <begin position="1"/>
        <end position="30"/>
    </location>
</feature>
<dbReference type="SUPFAM" id="SSF53335">
    <property type="entry name" value="S-adenosyl-L-methionine-dependent methyltransferases"/>
    <property type="match status" value="1"/>
</dbReference>
<dbReference type="InterPro" id="IPR029063">
    <property type="entry name" value="SAM-dependent_MTases_sf"/>
</dbReference>
<protein>
    <submittedName>
        <fullName evidence="3">ToxA protein</fullName>
    </submittedName>
</protein>
<reference evidence="3 4" key="1">
    <citation type="submission" date="2015-01" db="EMBL/GenBank/DDBJ databases">
        <title>Enhanced salinomycin production by adjusting the supply of polyketide extender units in Streptomyce albus DSM 41398.</title>
        <authorList>
            <person name="Lu C."/>
        </authorList>
    </citation>
    <scope>NUCLEOTIDE SEQUENCE [LARGE SCALE GENOMIC DNA]</scope>
    <source>
        <strain evidence="4">ATCC 21838 / DSM 41398 / FERM P-419 / JCM 4703 / NBRC 107858</strain>
    </source>
</reference>
<dbReference type="PANTHER" id="PTHR43591">
    <property type="entry name" value="METHYLTRANSFERASE"/>
    <property type="match status" value="1"/>
</dbReference>
<sequence>MAHTDPQQDSDDPGQAGQAPRRAGDDPQYDRVGDLYRQYKMSATAPVPELGLFLRLLGDVAGQRVLDLATGYGFYARTAHGLGTAEVVGVDLSPEMVRRAESATGDPAVRFHVGDARDLPDLGSFDTVTAVWLFNYADSPAELTAMAASARRALRPGGRLVAITVNPGYEVHGPDWTRYGLRVHRAEPAEGRHRLRIALIAPEADIPLSMSRWDADVYARALAEAGFGPPSWALPDEESIPAEEFASRGADYWATALANPFPAGFTAAVPD</sequence>
<evidence type="ECO:0000256" key="1">
    <source>
        <dbReference type="SAM" id="MobiDB-lite"/>
    </source>
</evidence>
<organism evidence="3 4">
    <name type="scientific">Streptomyces albus (strain ATCC 21838 / DSM 41398 / FERM P-419 / JCM 4703 / NBRC 107858)</name>
    <dbReference type="NCBI Taxonomy" id="1081613"/>
    <lineage>
        <taxon>Bacteria</taxon>
        <taxon>Bacillati</taxon>
        <taxon>Actinomycetota</taxon>
        <taxon>Actinomycetes</taxon>
        <taxon>Kitasatosporales</taxon>
        <taxon>Streptomycetaceae</taxon>
        <taxon>Streptomyces</taxon>
    </lineage>
</organism>
<name>A0A0B5F0S9_STRA4</name>
<evidence type="ECO:0000259" key="2">
    <source>
        <dbReference type="Pfam" id="PF13649"/>
    </source>
</evidence>
<dbReference type="Proteomes" id="UP000031523">
    <property type="component" value="Chromosome"/>
</dbReference>
<dbReference type="Pfam" id="PF13649">
    <property type="entry name" value="Methyltransf_25"/>
    <property type="match status" value="1"/>
</dbReference>
<dbReference type="Gene3D" id="3.40.50.150">
    <property type="entry name" value="Vaccinia Virus protein VP39"/>
    <property type="match status" value="1"/>
</dbReference>
<feature type="domain" description="Methyltransferase" evidence="2">
    <location>
        <begin position="65"/>
        <end position="158"/>
    </location>
</feature>
<gene>
    <name evidence="3" type="ORF">SLNWT_7298</name>
</gene>
<evidence type="ECO:0000313" key="3">
    <source>
        <dbReference type="EMBL" id="AJE87674.1"/>
    </source>
</evidence>
<dbReference type="CDD" id="cd02440">
    <property type="entry name" value="AdoMet_MTases"/>
    <property type="match status" value="1"/>
</dbReference>
<accession>A0A0B5F0S9</accession>
<dbReference type="EMBL" id="CP010519">
    <property type="protein sequence ID" value="AJE87674.1"/>
    <property type="molecule type" value="Genomic_DNA"/>
</dbReference>
<evidence type="ECO:0000313" key="4">
    <source>
        <dbReference type="Proteomes" id="UP000031523"/>
    </source>
</evidence>
<dbReference type="InterPro" id="IPR041698">
    <property type="entry name" value="Methyltransf_25"/>
</dbReference>
<dbReference type="AlphaFoldDB" id="A0A0B5F0S9"/>
<proteinExistence type="predicted"/>